<reference evidence="10" key="1">
    <citation type="journal article" date="2022" name="bioRxiv">
        <title>Sequencing and chromosome-scale assembly of the giantPleurodeles waltlgenome.</title>
        <authorList>
            <person name="Brown T."/>
            <person name="Elewa A."/>
            <person name="Iarovenko S."/>
            <person name="Subramanian E."/>
            <person name="Araus A.J."/>
            <person name="Petzold A."/>
            <person name="Susuki M."/>
            <person name="Suzuki K.-i.T."/>
            <person name="Hayashi T."/>
            <person name="Toyoda A."/>
            <person name="Oliveira C."/>
            <person name="Osipova E."/>
            <person name="Leigh N.D."/>
            <person name="Simon A."/>
            <person name="Yun M.H."/>
        </authorList>
    </citation>
    <scope>NUCLEOTIDE SEQUENCE</scope>
    <source>
        <strain evidence="10">20211129_DDA</strain>
        <tissue evidence="10">Liver</tissue>
    </source>
</reference>
<dbReference type="SUPFAM" id="SSF56112">
    <property type="entry name" value="Protein kinase-like (PK-like)"/>
    <property type="match status" value="1"/>
</dbReference>
<dbReference type="GO" id="GO:0102193">
    <property type="term" value="F:protein-ribulosamine 3-kinase activity"/>
    <property type="evidence" value="ECO:0007669"/>
    <property type="project" value="UniProtKB-EC"/>
</dbReference>
<keyword evidence="4" id="KW-0547">Nucleotide-binding</keyword>
<dbReference type="Pfam" id="PF03881">
    <property type="entry name" value="Fructosamin_kin"/>
    <property type="match status" value="1"/>
</dbReference>
<gene>
    <name evidence="10" type="ORF">NDU88_009010</name>
</gene>
<accession>A0AAV7PUP1</accession>
<dbReference type="PANTHER" id="PTHR12149">
    <property type="entry name" value="FRUCTOSAMINE 3 KINASE-RELATED PROTEIN"/>
    <property type="match status" value="1"/>
</dbReference>
<evidence type="ECO:0000256" key="7">
    <source>
        <dbReference type="ARBA" id="ARBA00048655"/>
    </source>
</evidence>
<dbReference type="PANTHER" id="PTHR12149:SF10">
    <property type="entry name" value="KETOSAMINE-3-KINASE"/>
    <property type="match status" value="1"/>
</dbReference>
<evidence type="ECO:0000256" key="1">
    <source>
        <dbReference type="ARBA" id="ARBA00009460"/>
    </source>
</evidence>
<evidence type="ECO:0000256" key="4">
    <source>
        <dbReference type="ARBA" id="ARBA00022741"/>
    </source>
</evidence>
<dbReference type="EC" id="2.7.1.172" evidence="2"/>
<evidence type="ECO:0000313" key="10">
    <source>
        <dbReference type="EMBL" id="KAJ1130660.1"/>
    </source>
</evidence>
<comment type="similarity">
    <text evidence="1 9">Belongs to the fructosamine kinase family.</text>
</comment>
<evidence type="ECO:0000313" key="11">
    <source>
        <dbReference type="Proteomes" id="UP001066276"/>
    </source>
</evidence>
<comment type="caution">
    <text evidence="10">The sequence shown here is derived from an EMBL/GenBank/DDBJ whole genome shotgun (WGS) entry which is preliminary data.</text>
</comment>
<evidence type="ECO:0000256" key="9">
    <source>
        <dbReference type="PIRNR" id="PIRNR006221"/>
    </source>
</evidence>
<dbReference type="GO" id="GO:0005829">
    <property type="term" value="C:cytosol"/>
    <property type="evidence" value="ECO:0007669"/>
    <property type="project" value="UniProtKB-ARBA"/>
</dbReference>
<evidence type="ECO:0000256" key="6">
    <source>
        <dbReference type="ARBA" id="ARBA00022840"/>
    </source>
</evidence>
<dbReference type="EMBL" id="JANPWB010000011">
    <property type="protein sequence ID" value="KAJ1130660.1"/>
    <property type="molecule type" value="Genomic_DNA"/>
</dbReference>
<dbReference type="FunFam" id="3.90.1200.10:FF:000003">
    <property type="entry name" value="fructosamine-3-kinase isoform X1"/>
    <property type="match status" value="1"/>
</dbReference>
<comment type="catalytic activity">
    <reaction evidence="8">
        <text>N(6)-(D-psicosyl)-L-lysyl-[protein] + ATP = N(6)-(3-O-phospho-D-psicosyl)-L-lysyl-[protein] + ADP + H(+)</text>
        <dbReference type="Rhea" id="RHEA:61392"/>
        <dbReference type="Rhea" id="RHEA-COMP:15796"/>
        <dbReference type="Rhea" id="RHEA-COMP:15797"/>
        <dbReference type="ChEBI" id="CHEBI:15378"/>
        <dbReference type="ChEBI" id="CHEBI:30616"/>
        <dbReference type="ChEBI" id="CHEBI:144621"/>
        <dbReference type="ChEBI" id="CHEBI:144622"/>
        <dbReference type="ChEBI" id="CHEBI:456216"/>
    </reaction>
    <physiologicalReaction direction="left-to-right" evidence="8">
        <dbReference type="Rhea" id="RHEA:61393"/>
    </physiologicalReaction>
</comment>
<proteinExistence type="inferred from homology"/>
<dbReference type="Gene3D" id="3.30.200.20">
    <property type="entry name" value="Phosphorylase Kinase, domain 1"/>
    <property type="match status" value="1"/>
</dbReference>
<keyword evidence="5 9" id="KW-0418">Kinase</keyword>
<dbReference type="FunFam" id="3.30.200.20:FF:000264">
    <property type="entry name" value="Protein-ribulosamine 3-kinase, chloroplastic"/>
    <property type="match status" value="1"/>
</dbReference>
<organism evidence="10 11">
    <name type="scientific">Pleurodeles waltl</name>
    <name type="common">Iberian ribbed newt</name>
    <dbReference type="NCBI Taxonomy" id="8319"/>
    <lineage>
        <taxon>Eukaryota</taxon>
        <taxon>Metazoa</taxon>
        <taxon>Chordata</taxon>
        <taxon>Craniata</taxon>
        <taxon>Vertebrata</taxon>
        <taxon>Euteleostomi</taxon>
        <taxon>Amphibia</taxon>
        <taxon>Batrachia</taxon>
        <taxon>Caudata</taxon>
        <taxon>Salamandroidea</taxon>
        <taxon>Salamandridae</taxon>
        <taxon>Pleurodelinae</taxon>
        <taxon>Pleurodeles</taxon>
    </lineage>
</organism>
<name>A0AAV7PUP1_PLEWA</name>
<keyword evidence="6" id="KW-0067">ATP-binding</keyword>
<evidence type="ECO:0000256" key="8">
    <source>
        <dbReference type="ARBA" id="ARBA00050767"/>
    </source>
</evidence>
<evidence type="ECO:0000256" key="2">
    <source>
        <dbReference type="ARBA" id="ARBA00011961"/>
    </source>
</evidence>
<dbReference type="InterPro" id="IPR011009">
    <property type="entry name" value="Kinase-like_dom_sf"/>
</dbReference>
<dbReference type="InterPro" id="IPR016477">
    <property type="entry name" value="Fructo-/Ketosamine-3-kinase"/>
</dbReference>
<keyword evidence="3 9" id="KW-0808">Transferase</keyword>
<keyword evidence="11" id="KW-1185">Reference proteome</keyword>
<dbReference type="GO" id="GO:0016301">
    <property type="term" value="F:kinase activity"/>
    <property type="evidence" value="ECO:0007669"/>
    <property type="project" value="UniProtKB-UniRule"/>
</dbReference>
<evidence type="ECO:0000256" key="5">
    <source>
        <dbReference type="ARBA" id="ARBA00022777"/>
    </source>
</evidence>
<dbReference type="Gene3D" id="3.90.1200.10">
    <property type="match status" value="1"/>
</dbReference>
<dbReference type="PIRSF" id="PIRSF006221">
    <property type="entry name" value="Ketosamine-3-kinase"/>
    <property type="match status" value="1"/>
</dbReference>
<dbReference type="GO" id="GO:0005524">
    <property type="term" value="F:ATP binding"/>
    <property type="evidence" value="ECO:0007669"/>
    <property type="project" value="UniProtKB-KW"/>
</dbReference>
<sequence>MEKLLRRELGTAALEETGYSGGGWISEGRSYITDAGCVFVKVNHGAEARRMFLGEMASLDAILQTNSIRVPKPIKVMDLEGGGSALAMEHIQMHSIKQSSMLGEQIADLHLHNQKLGEKLKKEGNTIGLGAGQSKLQCVEKYGFHTVTCCGFIPQVNDWHSDWVTFFTSQRIKPQIDLMEEQSGDREARELWAHLQLKVTDMFRSCQIVPVILHGDLYGGNIAEDGCGPCVFDPASYYGHSECDLAISGLLGGLDSPFYTAYHNKIPRAEGFERRQQLYQLYHSLNQWNHFGAEYREPTVALMSALVQ</sequence>
<dbReference type="Proteomes" id="UP001066276">
    <property type="component" value="Chromosome 7"/>
</dbReference>
<protein>
    <recommendedName>
        <fullName evidence="2">protein-ribulosamine 3-kinase</fullName>
        <ecNumber evidence="2">2.7.1.172</ecNumber>
    </recommendedName>
</protein>
<dbReference type="AlphaFoldDB" id="A0AAV7PUP1"/>
<evidence type="ECO:0000256" key="3">
    <source>
        <dbReference type="ARBA" id="ARBA00022679"/>
    </source>
</evidence>
<comment type="catalytic activity">
    <reaction evidence="7">
        <text>N(6)-D-ribulosyl-L-lysyl-[protein] + ATP = N(6)-(3-O-phospho-D-ribulosyl)-L-lysyl-[protein] + ADP + H(+)</text>
        <dbReference type="Rhea" id="RHEA:48432"/>
        <dbReference type="Rhea" id="RHEA-COMP:12103"/>
        <dbReference type="Rhea" id="RHEA-COMP:12104"/>
        <dbReference type="ChEBI" id="CHEBI:15378"/>
        <dbReference type="ChEBI" id="CHEBI:30616"/>
        <dbReference type="ChEBI" id="CHEBI:90418"/>
        <dbReference type="ChEBI" id="CHEBI:90420"/>
        <dbReference type="ChEBI" id="CHEBI:456216"/>
        <dbReference type="EC" id="2.7.1.172"/>
    </reaction>
    <physiologicalReaction direction="left-to-right" evidence="7">
        <dbReference type="Rhea" id="RHEA:48433"/>
    </physiologicalReaction>
</comment>